<feature type="transmembrane region" description="Helical" evidence="7">
    <location>
        <begin position="102"/>
        <end position="124"/>
    </location>
</feature>
<feature type="transmembrane region" description="Helical" evidence="7">
    <location>
        <begin position="218"/>
        <end position="241"/>
    </location>
</feature>
<dbReference type="GeneID" id="31016868"/>
<feature type="region of interest" description="Disordered" evidence="6">
    <location>
        <begin position="384"/>
        <end position="407"/>
    </location>
</feature>
<reference evidence="9 10" key="1">
    <citation type="submission" date="2016-10" db="EMBL/GenBank/DDBJ databases">
        <title>Proteomics and genomics reveal pathogen-plant mechanisms compatible with a hemibiotrophic lifestyle of Diplodia corticola.</title>
        <authorList>
            <person name="Fernandes I."/>
            <person name="De Jonge R."/>
            <person name="Van De Peer Y."/>
            <person name="Devreese B."/>
            <person name="Alves A."/>
            <person name="Esteves A.C."/>
        </authorList>
    </citation>
    <scope>NUCLEOTIDE SEQUENCE [LARGE SCALE GENOMIC DNA]</scope>
    <source>
        <strain evidence="9 10">CBS 112549</strain>
    </source>
</reference>
<keyword evidence="2 7" id="KW-0812">Transmembrane</keyword>
<comment type="similarity">
    <text evidence="5">Belongs to the SAT4 family.</text>
</comment>
<evidence type="ECO:0000259" key="8">
    <source>
        <dbReference type="Pfam" id="PF20684"/>
    </source>
</evidence>
<feature type="transmembrane region" description="Helical" evidence="7">
    <location>
        <begin position="136"/>
        <end position="155"/>
    </location>
</feature>
<comment type="caution">
    <text evidence="9">The sequence shown here is derived from an EMBL/GenBank/DDBJ whole genome shotgun (WGS) entry which is preliminary data.</text>
</comment>
<dbReference type="EMBL" id="MNUE01000050">
    <property type="protein sequence ID" value="OJD31282.1"/>
    <property type="molecule type" value="Genomic_DNA"/>
</dbReference>
<keyword evidence="10" id="KW-1185">Reference proteome</keyword>
<organism evidence="9 10">
    <name type="scientific">Diplodia corticola</name>
    <dbReference type="NCBI Taxonomy" id="236234"/>
    <lineage>
        <taxon>Eukaryota</taxon>
        <taxon>Fungi</taxon>
        <taxon>Dikarya</taxon>
        <taxon>Ascomycota</taxon>
        <taxon>Pezizomycotina</taxon>
        <taxon>Dothideomycetes</taxon>
        <taxon>Dothideomycetes incertae sedis</taxon>
        <taxon>Botryosphaeriales</taxon>
        <taxon>Botryosphaeriaceae</taxon>
        <taxon>Diplodia</taxon>
    </lineage>
</organism>
<dbReference type="InterPro" id="IPR052337">
    <property type="entry name" value="SAT4-like"/>
</dbReference>
<evidence type="ECO:0000256" key="5">
    <source>
        <dbReference type="ARBA" id="ARBA00038359"/>
    </source>
</evidence>
<evidence type="ECO:0000313" key="10">
    <source>
        <dbReference type="Proteomes" id="UP000183809"/>
    </source>
</evidence>
<feature type="transmembrane region" description="Helical" evidence="7">
    <location>
        <begin position="43"/>
        <end position="62"/>
    </location>
</feature>
<evidence type="ECO:0000256" key="3">
    <source>
        <dbReference type="ARBA" id="ARBA00022989"/>
    </source>
</evidence>
<dbReference type="Pfam" id="PF20684">
    <property type="entry name" value="Fung_rhodopsin"/>
    <property type="match status" value="1"/>
</dbReference>
<dbReference type="PANTHER" id="PTHR33048:SF2">
    <property type="entry name" value="SRPK"/>
    <property type="match status" value="1"/>
</dbReference>
<feature type="transmembrane region" description="Helical" evidence="7">
    <location>
        <begin position="6"/>
        <end position="23"/>
    </location>
</feature>
<dbReference type="AlphaFoldDB" id="A0A1J9QTG7"/>
<evidence type="ECO:0000256" key="6">
    <source>
        <dbReference type="SAM" id="MobiDB-lite"/>
    </source>
</evidence>
<dbReference type="STRING" id="236234.A0A1J9QTG7"/>
<evidence type="ECO:0000256" key="7">
    <source>
        <dbReference type="SAM" id="Phobius"/>
    </source>
</evidence>
<dbReference type="PANTHER" id="PTHR33048">
    <property type="entry name" value="PTH11-LIKE INTEGRAL MEMBRANE PROTEIN (AFU_ORTHOLOGUE AFUA_5G11245)"/>
    <property type="match status" value="1"/>
</dbReference>
<keyword evidence="4 7" id="KW-0472">Membrane</keyword>
<evidence type="ECO:0000256" key="4">
    <source>
        <dbReference type="ARBA" id="ARBA00023136"/>
    </source>
</evidence>
<accession>A0A1J9QTG7</accession>
<name>A0A1J9QTG7_9PEZI</name>
<protein>
    <submittedName>
        <fullName evidence="9">Short-chain dehydrogenase reductase sdr protein</fullName>
    </submittedName>
</protein>
<dbReference type="Proteomes" id="UP000183809">
    <property type="component" value="Unassembled WGS sequence"/>
</dbReference>
<evidence type="ECO:0000256" key="2">
    <source>
        <dbReference type="ARBA" id="ARBA00022692"/>
    </source>
</evidence>
<dbReference type="RefSeq" id="XP_020127542.1">
    <property type="nucleotide sequence ID" value="XM_020276607.1"/>
</dbReference>
<comment type="subcellular location">
    <subcellularLocation>
        <location evidence="1">Membrane</location>
        <topology evidence="1">Multi-pass membrane protein</topology>
    </subcellularLocation>
</comment>
<feature type="domain" description="Rhodopsin" evidence="8">
    <location>
        <begin position="24"/>
        <end position="275"/>
    </location>
</feature>
<evidence type="ECO:0000313" key="9">
    <source>
        <dbReference type="EMBL" id="OJD31282.1"/>
    </source>
</evidence>
<dbReference type="InterPro" id="IPR049326">
    <property type="entry name" value="Rhodopsin_dom_fungi"/>
</dbReference>
<proteinExistence type="inferred from homology"/>
<keyword evidence="3 7" id="KW-1133">Transmembrane helix</keyword>
<dbReference type="OrthoDB" id="2988756at2759"/>
<gene>
    <name evidence="9" type="ORF">BKCO1_5000017</name>
</gene>
<evidence type="ECO:0000256" key="1">
    <source>
        <dbReference type="ARBA" id="ARBA00004141"/>
    </source>
</evidence>
<dbReference type="GO" id="GO:0016020">
    <property type="term" value="C:membrane"/>
    <property type="evidence" value="ECO:0007669"/>
    <property type="project" value="UniProtKB-SubCell"/>
</dbReference>
<sequence length="407" mass="43173">MAGSLLPLEVFTMLGLGVLMIMVRIATRIKSVGLKGLQLDDHVMLAAAVVYGLETGSAYIAMDWWDDLANNGMSPEQRERLDPSSHEYYLRVGGSMTQLVSWSLYVLFLWMLKMSICLFYSRLTAGLPEFELRVKLGYGLILATWLATQLCILLGCQPSFRGNWQIAPAPPNLCQPAISKLNLYVTVALNVASDAYLMSIPVPMLWRAHRVAPWRRLCLLLVFCAGVIVMACGVMRCYIVLKNPTAGALKAGTWACRESFLAVLTANAPVVYPAIRLGVARVASTVFSAASNNSSSGFFPWRSTLLSRRERMRRSRSCARKNACGGGGCGGGSDGGSDGLVPTTVDSATVVGGGGSEVVLGTWSSCEATGGAGGGGWKAVGGGRGVGGGGGGGRERDVETGIVWGKS</sequence>